<keyword evidence="6" id="KW-0408">Iron</keyword>
<comment type="caution">
    <text evidence="16">The sequence shown here is derived from an EMBL/GenBank/DDBJ whole genome shotgun (WGS) entry which is preliminary data.</text>
</comment>
<evidence type="ECO:0000256" key="9">
    <source>
        <dbReference type="ARBA" id="ARBA00023136"/>
    </source>
</evidence>
<evidence type="ECO:0000256" key="10">
    <source>
        <dbReference type="ARBA" id="ARBA00023237"/>
    </source>
</evidence>
<dbReference type="InterPro" id="IPR039426">
    <property type="entry name" value="TonB-dep_rcpt-like"/>
</dbReference>
<keyword evidence="5 11" id="KW-0812">Transmembrane</keyword>
<evidence type="ECO:0000256" key="4">
    <source>
        <dbReference type="ARBA" id="ARBA00022496"/>
    </source>
</evidence>
<dbReference type="InterPro" id="IPR012910">
    <property type="entry name" value="Plug_dom"/>
</dbReference>
<dbReference type="Pfam" id="PF07715">
    <property type="entry name" value="Plug"/>
    <property type="match status" value="1"/>
</dbReference>
<dbReference type="Proteomes" id="UP000215595">
    <property type="component" value="Unassembled WGS sequence"/>
</dbReference>
<dbReference type="InterPro" id="IPR036942">
    <property type="entry name" value="Beta-barrel_TonB_sf"/>
</dbReference>
<feature type="chain" id="PRO_5012604307" evidence="13">
    <location>
        <begin position="30"/>
        <end position="864"/>
    </location>
</feature>
<dbReference type="GO" id="GO:0006826">
    <property type="term" value="P:iron ion transport"/>
    <property type="evidence" value="ECO:0007669"/>
    <property type="project" value="UniProtKB-KW"/>
</dbReference>
<evidence type="ECO:0000313" key="16">
    <source>
        <dbReference type="EMBL" id="OYX34739.1"/>
    </source>
</evidence>
<keyword evidence="4" id="KW-0410">Iron transport</keyword>
<dbReference type="SUPFAM" id="SSF56935">
    <property type="entry name" value="Porins"/>
    <property type="match status" value="1"/>
</dbReference>
<dbReference type="PROSITE" id="PS52016">
    <property type="entry name" value="TONB_DEPENDENT_REC_3"/>
    <property type="match status" value="1"/>
</dbReference>
<dbReference type="PANTHER" id="PTHR32552:SF81">
    <property type="entry name" value="TONB-DEPENDENT OUTER MEMBRANE RECEPTOR"/>
    <property type="match status" value="1"/>
</dbReference>
<gene>
    <name evidence="16" type="ORF">B7Z01_04125</name>
</gene>
<reference evidence="16 17" key="1">
    <citation type="submission" date="2017-03" db="EMBL/GenBank/DDBJ databases">
        <title>Lifting the veil on microbial sulfur biogeochemistry in mining wastewaters.</title>
        <authorList>
            <person name="Kantor R.S."/>
            <person name="Colenbrander Nelson T."/>
            <person name="Marshall S."/>
            <person name="Bennett D."/>
            <person name="Apte S."/>
            <person name="Camacho D."/>
            <person name="Thomas B.C."/>
            <person name="Warren L.A."/>
            <person name="Banfield J.F."/>
        </authorList>
    </citation>
    <scope>NUCLEOTIDE SEQUENCE [LARGE SCALE GENOMIC DNA]</scope>
    <source>
        <strain evidence="16">32-69-9</strain>
    </source>
</reference>
<evidence type="ECO:0000256" key="1">
    <source>
        <dbReference type="ARBA" id="ARBA00004571"/>
    </source>
</evidence>
<evidence type="ECO:0000256" key="11">
    <source>
        <dbReference type="PROSITE-ProRule" id="PRU01360"/>
    </source>
</evidence>
<keyword evidence="9 11" id="KW-0472">Membrane</keyword>
<evidence type="ECO:0000313" key="17">
    <source>
        <dbReference type="Proteomes" id="UP000215595"/>
    </source>
</evidence>
<accession>A0A258FRI5</accession>
<evidence type="ECO:0000256" key="3">
    <source>
        <dbReference type="ARBA" id="ARBA00022452"/>
    </source>
</evidence>
<evidence type="ECO:0000256" key="8">
    <source>
        <dbReference type="ARBA" id="ARBA00023077"/>
    </source>
</evidence>
<dbReference type="Pfam" id="PF00593">
    <property type="entry name" value="TonB_dep_Rec_b-barrel"/>
    <property type="match status" value="1"/>
</dbReference>
<evidence type="ECO:0000256" key="12">
    <source>
        <dbReference type="RuleBase" id="RU003357"/>
    </source>
</evidence>
<feature type="domain" description="TonB-dependent receptor-like beta-barrel" evidence="14">
    <location>
        <begin position="295"/>
        <end position="807"/>
    </location>
</feature>
<dbReference type="InterPro" id="IPR000531">
    <property type="entry name" value="Beta-barrel_TonB"/>
</dbReference>
<name>A0A258FRI5_9CAUL</name>
<dbReference type="GO" id="GO:0009279">
    <property type="term" value="C:cell outer membrane"/>
    <property type="evidence" value="ECO:0007669"/>
    <property type="project" value="UniProtKB-SubCell"/>
</dbReference>
<dbReference type="PANTHER" id="PTHR32552">
    <property type="entry name" value="FERRICHROME IRON RECEPTOR-RELATED"/>
    <property type="match status" value="1"/>
</dbReference>
<protein>
    <submittedName>
        <fullName evidence="16">TonB-dependent receptor</fullName>
    </submittedName>
</protein>
<dbReference type="EMBL" id="NCEB01000007">
    <property type="protein sequence ID" value="OYX34739.1"/>
    <property type="molecule type" value="Genomic_DNA"/>
</dbReference>
<evidence type="ECO:0000259" key="14">
    <source>
        <dbReference type="Pfam" id="PF00593"/>
    </source>
</evidence>
<proteinExistence type="inferred from homology"/>
<feature type="domain" description="TonB-dependent receptor plug" evidence="15">
    <location>
        <begin position="51"/>
        <end position="159"/>
    </location>
</feature>
<keyword evidence="2 11" id="KW-0813">Transport</keyword>
<dbReference type="Gene3D" id="2.40.170.20">
    <property type="entry name" value="TonB-dependent receptor, beta-barrel domain"/>
    <property type="match status" value="2"/>
</dbReference>
<evidence type="ECO:0000256" key="7">
    <source>
        <dbReference type="ARBA" id="ARBA00023065"/>
    </source>
</evidence>
<comment type="subcellular location">
    <subcellularLocation>
        <location evidence="1 11">Cell outer membrane</location>
        <topology evidence="1 11">Multi-pass membrane protein</topology>
    </subcellularLocation>
</comment>
<evidence type="ECO:0000256" key="6">
    <source>
        <dbReference type="ARBA" id="ARBA00023004"/>
    </source>
</evidence>
<keyword evidence="3 11" id="KW-1134">Transmembrane beta strand</keyword>
<keyword evidence="16" id="KW-0675">Receptor</keyword>
<evidence type="ECO:0000259" key="15">
    <source>
        <dbReference type="Pfam" id="PF07715"/>
    </source>
</evidence>
<evidence type="ECO:0000256" key="13">
    <source>
        <dbReference type="SAM" id="SignalP"/>
    </source>
</evidence>
<evidence type="ECO:0000256" key="2">
    <source>
        <dbReference type="ARBA" id="ARBA00022448"/>
    </source>
</evidence>
<dbReference type="AlphaFoldDB" id="A0A258FRI5"/>
<sequence>MRLVNLLRSTASASAVAAVAFGFAGAAQAQDGQASSVDDIIVTAQKREQSLQDVPIVVTSLSAEVLQDAGVRDIKDLQILTPGLTVTSTTTEASTTARIRGVGTVGDNPGLESSVGIVIDGVYRSRNGVGFGDLGELSRIEVLKGPQGTLFGKNTSAGVINIITEAPSFTPEVNAEITGGNYGHFGISGSATGPINDTVAFRLYAATRQRDGFYDVNTGDGPRTRTDDANQDFYTLRGQLLVLPSDTASVRLIADYSRREEYCCVGVQVRTGPTYPFIDAQSNGTGQRPPAAGFGFLPFSRTAFANRETDQEIEDMGLSAEANIDLDLFGGSTLTSISSWRSWETVNGQDSDFTGADIAYRLPNDDFYSRVRNITQEFRLAGATDTWDWLVGVFATRENVSRGDTFFLGADYAPVLSFQLSAALNAAVPAFPVSPGIIPCFTRTAQTALGLQQCLGTGGAVMGGGPTFTPGQTFEDRYSQRSDSIALFTNNTWSLTEQFDITLGLRYTYDSKRLLGVQSNLGANQLTCAAALGNAAVITGVLGASAPAILARHCLPWTNPFYNNRGVSESVNDSNLSGTIKAAYRFNESVLVYGSYARGYKSFGYNQDRVQNGITPVASLFFPSEEVDSYELGIKTTLFNRSMLLNATYFDQTFTDFQLNTFLGTAFVVESIPELTSRGVDADFLWFTPIEGLTLGGGVTYTDAEYGRFTAADLAIPGNFPGISLLPGATPSFAPEWSYVGSINFNRSIGNGLEFGFSLSGKYMTDYNTGSDLLPFKEQEGFGTLNGRISIGAEDERWTLEAWAQNLTDEEYTQVAYNGFLQGGGFASTQQPDGSFYNPATDTQTIDAFLGAPRTYGVTLRLKY</sequence>
<keyword evidence="7" id="KW-0406">Ion transport</keyword>
<keyword evidence="8 12" id="KW-0798">TonB box</keyword>
<keyword evidence="10 11" id="KW-0998">Cell outer membrane</keyword>
<keyword evidence="13" id="KW-0732">Signal</keyword>
<comment type="similarity">
    <text evidence="11 12">Belongs to the TonB-dependent receptor family.</text>
</comment>
<evidence type="ECO:0000256" key="5">
    <source>
        <dbReference type="ARBA" id="ARBA00022692"/>
    </source>
</evidence>
<feature type="signal peptide" evidence="13">
    <location>
        <begin position="1"/>
        <end position="29"/>
    </location>
</feature>
<organism evidence="16 17">
    <name type="scientific">Brevundimonas subvibrioides</name>
    <dbReference type="NCBI Taxonomy" id="74313"/>
    <lineage>
        <taxon>Bacteria</taxon>
        <taxon>Pseudomonadati</taxon>
        <taxon>Pseudomonadota</taxon>
        <taxon>Alphaproteobacteria</taxon>
        <taxon>Caulobacterales</taxon>
        <taxon>Caulobacteraceae</taxon>
        <taxon>Brevundimonas</taxon>
    </lineage>
</organism>